<dbReference type="EC" id="2.1.1.72" evidence="1"/>
<dbReference type="Gene3D" id="3.40.50.150">
    <property type="entry name" value="Vaccinia Virus protein VP39"/>
    <property type="match status" value="1"/>
</dbReference>
<keyword evidence="3 9" id="KW-0808">Transferase</keyword>
<dbReference type="GO" id="GO:0009307">
    <property type="term" value="P:DNA restriction-modification system"/>
    <property type="evidence" value="ECO:0007669"/>
    <property type="project" value="UniProtKB-KW"/>
</dbReference>
<dbReference type="GO" id="GO:0032259">
    <property type="term" value="P:methylation"/>
    <property type="evidence" value="ECO:0007669"/>
    <property type="project" value="UniProtKB-KW"/>
</dbReference>
<dbReference type="GO" id="GO:0003677">
    <property type="term" value="F:DNA binding"/>
    <property type="evidence" value="ECO:0007669"/>
    <property type="project" value="InterPro"/>
</dbReference>
<proteinExistence type="predicted"/>
<name>A0A5J4S108_9ZZZZ</name>
<dbReference type="EMBL" id="SNRY01000541">
    <property type="protein sequence ID" value="KAA6339382.1"/>
    <property type="molecule type" value="Genomic_DNA"/>
</dbReference>
<protein>
    <recommendedName>
        <fullName evidence="1">site-specific DNA-methyltransferase (adenine-specific)</fullName>
        <ecNumber evidence="1">2.1.1.72</ecNumber>
    </recommendedName>
</protein>
<dbReference type="InterPro" id="IPR003356">
    <property type="entry name" value="DNA_methylase_A-5"/>
</dbReference>
<dbReference type="PANTHER" id="PTHR42998">
    <property type="entry name" value="TYPE I RESTRICTION ENZYME HINDVIIP M PROTEIN-RELATED"/>
    <property type="match status" value="1"/>
</dbReference>
<evidence type="ECO:0000313" key="9">
    <source>
        <dbReference type="EMBL" id="KAA6339382.1"/>
    </source>
</evidence>
<evidence type="ECO:0000256" key="1">
    <source>
        <dbReference type="ARBA" id="ARBA00011900"/>
    </source>
</evidence>
<comment type="catalytic activity">
    <reaction evidence="6">
        <text>a 2'-deoxyadenosine in DNA + S-adenosyl-L-methionine = an N(6)-methyl-2'-deoxyadenosine in DNA + S-adenosyl-L-homocysteine + H(+)</text>
        <dbReference type="Rhea" id="RHEA:15197"/>
        <dbReference type="Rhea" id="RHEA-COMP:12418"/>
        <dbReference type="Rhea" id="RHEA-COMP:12419"/>
        <dbReference type="ChEBI" id="CHEBI:15378"/>
        <dbReference type="ChEBI" id="CHEBI:57856"/>
        <dbReference type="ChEBI" id="CHEBI:59789"/>
        <dbReference type="ChEBI" id="CHEBI:90615"/>
        <dbReference type="ChEBI" id="CHEBI:90616"/>
        <dbReference type="EC" id="2.1.1.72"/>
    </reaction>
</comment>
<keyword evidence="2 9" id="KW-0489">Methyltransferase</keyword>
<reference evidence="9" key="1">
    <citation type="submission" date="2019-03" db="EMBL/GenBank/DDBJ databases">
        <title>Single cell metagenomics reveals metabolic interactions within the superorganism composed of flagellate Streblomastix strix and complex community of Bacteroidetes bacteria on its surface.</title>
        <authorList>
            <person name="Treitli S.C."/>
            <person name="Kolisko M."/>
            <person name="Husnik F."/>
            <person name="Keeling P."/>
            <person name="Hampl V."/>
        </authorList>
    </citation>
    <scope>NUCLEOTIDE SEQUENCE</scope>
    <source>
        <strain evidence="9">STM</strain>
    </source>
</reference>
<dbReference type="GO" id="GO:0009007">
    <property type="term" value="F:site-specific DNA-methyltransferase (adenine-specific) activity"/>
    <property type="evidence" value="ECO:0007669"/>
    <property type="project" value="UniProtKB-EC"/>
</dbReference>
<dbReference type="InterPro" id="IPR022749">
    <property type="entry name" value="D12N6_MeTrfase_N"/>
</dbReference>
<evidence type="ECO:0000256" key="3">
    <source>
        <dbReference type="ARBA" id="ARBA00022679"/>
    </source>
</evidence>
<dbReference type="Gene3D" id="1.20.1260.30">
    <property type="match status" value="1"/>
</dbReference>
<organism evidence="9">
    <name type="scientific">termite gut metagenome</name>
    <dbReference type="NCBI Taxonomy" id="433724"/>
    <lineage>
        <taxon>unclassified sequences</taxon>
        <taxon>metagenomes</taxon>
        <taxon>organismal metagenomes</taxon>
    </lineage>
</organism>
<keyword evidence="5" id="KW-0680">Restriction system</keyword>
<keyword evidence="4" id="KW-0949">S-adenosyl-L-methionine</keyword>
<comment type="caution">
    <text evidence="9">The sequence shown here is derived from an EMBL/GenBank/DDBJ whole genome shotgun (WGS) entry which is preliminary data.</text>
</comment>
<evidence type="ECO:0000259" key="7">
    <source>
        <dbReference type="Pfam" id="PF02384"/>
    </source>
</evidence>
<evidence type="ECO:0000256" key="4">
    <source>
        <dbReference type="ARBA" id="ARBA00022691"/>
    </source>
</evidence>
<dbReference type="InterPro" id="IPR029063">
    <property type="entry name" value="SAM-dependent_MTases_sf"/>
</dbReference>
<dbReference type="PRINTS" id="PR00507">
    <property type="entry name" value="N12N6MTFRASE"/>
</dbReference>
<dbReference type="InterPro" id="IPR038333">
    <property type="entry name" value="T1MK-like_N_sf"/>
</dbReference>
<evidence type="ECO:0000259" key="8">
    <source>
        <dbReference type="Pfam" id="PF12161"/>
    </source>
</evidence>
<evidence type="ECO:0000256" key="2">
    <source>
        <dbReference type="ARBA" id="ARBA00022603"/>
    </source>
</evidence>
<dbReference type="InterPro" id="IPR052916">
    <property type="entry name" value="Type-I_RE_MTase_Subunit"/>
</dbReference>
<dbReference type="GO" id="GO:0008170">
    <property type="term" value="F:N-methyltransferase activity"/>
    <property type="evidence" value="ECO:0007669"/>
    <property type="project" value="InterPro"/>
</dbReference>
<evidence type="ECO:0000256" key="5">
    <source>
        <dbReference type="ARBA" id="ARBA00022747"/>
    </source>
</evidence>
<dbReference type="PANTHER" id="PTHR42998:SF1">
    <property type="entry name" value="TYPE I RESTRICTION ENZYME HINDI METHYLASE SUBUNIT"/>
    <property type="match status" value="1"/>
</dbReference>
<dbReference type="Pfam" id="PF02384">
    <property type="entry name" value="N6_Mtase"/>
    <property type="match status" value="1"/>
</dbReference>
<accession>A0A5J4S108</accession>
<sequence length="524" mass="60045">MAKKTTAPKEVKLEDVLMNCRNSLRGKASMTDKRDLLLTLVFFKFIGDRFEERRSEILEEYASEPELAAILQEDSSSYSKDGIFYLKEECRWSYLVDVEQKGMAVAFDNAITTLDNEEQSLKNALPRQICTNTALEPSVLKQVVDEVNKIDKKKFQERDLIGRVYEYFLQAFSINADKEEGEFYTPHSIVELIATLIEPFDGTIYDPCCGSGGMFVQSAKFIEAHGGNTRNINVYGQESEPSTYRFAKMNLAIRGISYDLGNRASSTFTDDQHGDKKMDYIMANPPFNLKKWRSADTLTDDYRWRGYGVPPESNANYAWILHILSKLNTSKGVAGFLLANGALGDDDTVAIREKLIENDKIEAIFVLPREMFYSTDISVTLWILNNNKKGGLWHGRKLRDRSGEVLFVDLRSWSHNVYEKKYVQLLPDQIEAIHKIYTDWQTTQSEEKYAKPELYCAAKKDEIEANNWSLVPSRYIEFVDRDTELPYETVLQDAGAKVKDLLHRQQENCQSLVEAFKTLGYDAQ</sequence>
<dbReference type="Pfam" id="PF12161">
    <property type="entry name" value="HsdM_N"/>
    <property type="match status" value="1"/>
</dbReference>
<gene>
    <name evidence="9" type="ORF">EZS27_012686</name>
</gene>
<feature type="domain" description="N6 adenine-specific DNA methyltransferase N-terminal" evidence="8">
    <location>
        <begin position="13"/>
        <end position="146"/>
    </location>
</feature>
<feature type="domain" description="DNA methylase adenine-specific" evidence="7">
    <location>
        <begin position="157"/>
        <end position="478"/>
    </location>
</feature>
<dbReference type="SUPFAM" id="SSF53335">
    <property type="entry name" value="S-adenosyl-L-methionine-dependent methyltransferases"/>
    <property type="match status" value="1"/>
</dbReference>
<dbReference type="AlphaFoldDB" id="A0A5J4S108"/>
<evidence type="ECO:0000256" key="6">
    <source>
        <dbReference type="ARBA" id="ARBA00047942"/>
    </source>
</evidence>